<comment type="caution">
    <text evidence="2">The sequence shown here is derived from an EMBL/GenBank/DDBJ whole genome shotgun (WGS) entry which is preliminary data.</text>
</comment>
<name>A0A2W2AM10_9HYPH</name>
<dbReference type="InterPro" id="IPR041581">
    <property type="entry name" value="Glyoxalase_6"/>
</dbReference>
<evidence type="ECO:0000313" key="2">
    <source>
        <dbReference type="EMBL" id="PZF76431.1"/>
    </source>
</evidence>
<dbReference type="RefSeq" id="WP_111199266.1">
    <property type="nucleotide sequence ID" value="NZ_QKVK01000006.1"/>
</dbReference>
<accession>A0A2W2AM10</accession>
<dbReference type="Pfam" id="PF18029">
    <property type="entry name" value="Glyoxalase_6"/>
    <property type="match status" value="1"/>
</dbReference>
<dbReference type="PANTHER" id="PTHR33993:SF2">
    <property type="entry name" value="VOC DOMAIN-CONTAINING PROTEIN"/>
    <property type="match status" value="1"/>
</dbReference>
<sequence>MVNRPTHFEIYGDDPARIAEFYNKLFGWGIQRVEGLDYWRFHFDPQEPDSIAGGITHRPRADPKGWLQFVNVESIDDAIAEAERLGATLVRPKTAVPRTAWVAVLSDPAGNHFAIWQPDANAFPTPEPE</sequence>
<keyword evidence="3" id="KW-1185">Reference proteome</keyword>
<dbReference type="CDD" id="cd07247">
    <property type="entry name" value="SgaA_N_like"/>
    <property type="match status" value="1"/>
</dbReference>
<evidence type="ECO:0000313" key="3">
    <source>
        <dbReference type="Proteomes" id="UP000248795"/>
    </source>
</evidence>
<evidence type="ECO:0000259" key="1">
    <source>
        <dbReference type="PROSITE" id="PS51819"/>
    </source>
</evidence>
<gene>
    <name evidence="2" type="ORF">DK847_13625</name>
</gene>
<feature type="domain" description="VOC" evidence="1">
    <location>
        <begin position="4"/>
        <end position="118"/>
    </location>
</feature>
<dbReference type="EMBL" id="QKVK01000006">
    <property type="protein sequence ID" value="PZF76431.1"/>
    <property type="molecule type" value="Genomic_DNA"/>
</dbReference>
<dbReference type="InterPro" id="IPR037523">
    <property type="entry name" value="VOC_core"/>
</dbReference>
<reference evidence="3" key="1">
    <citation type="submission" date="2018-06" db="EMBL/GenBank/DDBJ databases">
        <title>Aestuariibacter litoralis strain KCTC 52945T.</title>
        <authorList>
            <person name="Li X."/>
            <person name="Salam N."/>
            <person name="Li J.-L."/>
            <person name="Chen Y.-M."/>
            <person name="Yang Z.-W."/>
            <person name="Zhang L.-Y."/>
            <person name="Han M.-X."/>
            <person name="Xiao M."/>
            <person name="Li W.-J."/>
        </authorList>
    </citation>
    <scope>NUCLEOTIDE SEQUENCE [LARGE SCALE GENOMIC DNA]</scope>
    <source>
        <strain evidence="3">KCTC 52945</strain>
    </source>
</reference>
<organism evidence="2 3">
    <name type="scientific">Aestuariivirga litoralis</name>
    <dbReference type="NCBI Taxonomy" id="2650924"/>
    <lineage>
        <taxon>Bacteria</taxon>
        <taxon>Pseudomonadati</taxon>
        <taxon>Pseudomonadota</taxon>
        <taxon>Alphaproteobacteria</taxon>
        <taxon>Hyphomicrobiales</taxon>
        <taxon>Aestuariivirgaceae</taxon>
        <taxon>Aestuariivirga</taxon>
    </lineage>
</organism>
<dbReference type="AlphaFoldDB" id="A0A2W2AM10"/>
<dbReference type="SUPFAM" id="SSF54593">
    <property type="entry name" value="Glyoxalase/Bleomycin resistance protein/Dihydroxybiphenyl dioxygenase"/>
    <property type="match status" value="1"/>
</dbReference>
<proteinExistence type="predicted"/>
<dbReference type="InterPro" id="IPR029068">
    <property type="entry name" value="Glyas_Bleomycin-R_OHBP_Dase"/>
</dbReference>
<protein>
    <recommendedName>
        <fullName evidence="1">VOC domain-containing protein</fullName>
    </recommendedName>
</protein>
<dbReference type="Proteomes" id="UP000248795">
    <property type="component" value="Unassembled WGS sequence"/>
</dbReference>
<dbReference type="InterPro" id="IPR052164">
    <property type="entry name" value="Anthracycline_SecMetBiosynth"/>
</dbReference>
<dbReference type="PANTHER" id="PTHR33993">
    <property type="entry name" value="GLYOXALASE-RELATED"/>
    <property type="match status" value="1"/>
</dbReference>
<dbReference type="PROSITE" id="PS51819">
    <property type="entry name" value="VOC"/>
    <property type="match status" value="1"/>
</dbReference>
<dbReference type="Gene3D" id="3.10.180.10">
    <property type="entry name" value="2,3-Dihydroxybiphenyl 1,2-Dioxygenase, domain 1"/>
    <property type="match status" value="1"/>
</dbReference>